<sequence>NDDLTSSSVYKNCQRRFLNLQIDIKYRDFRKAKQEYLASLDLLQNIIPDDLFKHLKEVIIYISLPLLQEKEYKMNQKLCSYVKRIKPKAPINRKIVTNLSSRVLSNEETECLANGLEFALVPRRLDDINVISNVEQFFHHITNIYHFHKPLMEELEEKNKAAARDIRLLTTQQMTLSSNLRSITDTFRHQAKRFRQQQYKLRPEQQQYRSLLKKLKEDPLIILTRPDKGRGAVLMNKDDYLLKMYEIINDSSKFQCLPKDPTISREQSLITFLNKLRDEKSITEQFHKMASPKGSNPGLLYGLPKVHKTNIPLRPVLSALGTYNYGLGKALAGILWDIIDKKTLVRDTFSFVKDLQALPKSFSYYKMVSFDISSLYTNIPLTETIKIILTNLYETRTTPPTIKRDDMEQLLIFATKRTHFLFDGQIYDQIDGVSMGSPLAPLLAEIFLQDFEKKNSSDFTRMGIMYYKRFVDDTFVLINSTTSPSDICHQLSQFHESIKFTYEEQSLAIIKREKFVRVLPFLDTLVQKQANIGFITKIYRKPTFTGLMTKWDSFVPKTHKYNAISSLVYRAIKICSTHKHIHEEFKFIRQLAANNGYPMNFVDSIIRRQLDLLYNPPEPKPPTQETETVVMRIPYFGPISQTYGKRLSQLVSQHYPLKQIRIVYDAKDRIGTGFSTKDKIPKLLKSGVVYKAECPRCNQSYIGKTYRHLKTRINEHLAEQRKSLPPTTNTTQPVLQQNQALTQPCTTVKTHRTRSKTGKLPKPLYDLTKDPLQGLVEDVVDADKKEETKIPKSSIEKHYRKTGHTFEPDDFKILTTEQHRYRLLVRESIHIARENPVLNNTDRSVPLYVYPDGVNPITTTTINPRIAPGSSHTQYTIFRTDASYPLVTAEVLQSQIVYDEARNGIDKNSSYTCDPTTTTKVCSSGWYEADCALYSSAYVQSINSSSALSFANGGFCRVFNNTNRPTCYCSLGFTDLNCPYLSTRTIYVNCFNGGVCTTAHDPCLHSSYFICTCASRYSKLYCNTNGVRIYLAGWYPANTHLIENISSYLDPKCPVLTDCLDDWTSQFYGTQNNYCCSQSSAKNGNYVKTATDFSYVCSSIHTIPTSSILINPCHSQFASANNTQNCIIHTNLTYTFLCQSNFTVKGSTYAQSISSCSLPSALCKNSGACMNTINNYIYQSDLFTHRSEYSILHTPHTSNSHPLINTYQINLSP</sequence>
<dbReference type="InterPro" id="IPR058912">
    <property type="entry name" value="HTH_animal"/>
</dbReference>
<accession>A0A819W810</accession>
<dbReference type="PROSITE" id="PS01186">
    <property type="entry name" value="EGF_2"/>
    <property type="match status" value="1"/>
</dbReference>
<dbReference type="PROSITE" id="PS50878">
    <property type="entry name" value="RT_POL"/>
    <property type="match status" value="1"/>
</dbReference>
<evidence type="ECO:0000259" key="1">
    <source>
        <dbReference type="PROSITE" id="PS50878"/>
    </source>
</evidence>
<name>A0A819W810_9BILA</name>
<reference evidence="2" key="1">
    <citation type="submission" date="2021-02" db="EMBL/GenBank/DDBJ databases">
        <authorList>
            <person name="Nowell W R."/>
        </authorList>
    </citation>
    <scope>NUCLEOTIDE SEQUENCE</scope>
</reference>
<dbReference type="Pfam" id="PF26215">
    <property type="entry name" value="HTH_animal"/>
    <property type="match status" value="1"/>
</dbReference>
<protein>
    <recommendedName>
        <fullName evidence="1">Reverse transcriptase domain-containing protein</fullName>
    </recommendedName>
</protein>
<feature type="domain" description="Reverse transcriptase" evidence="1">
    <location>
        <begin position="284"/>
        <end position="549"/>
    </location>
</feature>
<organism evidence="2 3">
    <name type="scientific">Adineta steineri</name>
    <dbReference type="NCBI Taxonomy" id="433720"/>
    <lineage>
        <taxon>Eukaryota</taxon>
        <taxon>Metazoa</taxon>
        <taxon>Spiralia</taxon>
        <taxon>Gnathifera</taxon>
        <taxon>Rotifera</taxon>
        <taxon>Eurotatoria</taxon>
        <taxon>Bdelloidea</taxon>
        <taxon>Adinetida</taxon>
        <taxon>Adinetidae</taxon>
        <taxon>Adineta</taxon>
    </lineage>
</organism>
<dbReference type="InterPro" id="IPR000477">
    <property type="entry name" value="RT_dom"/>
</dbReference>
<dbReference type="Proteomes" id="UP000663868">
    <property type="component" value="Unassembled WGS sequence"/>
</dbReference>
<evidence type="ECO:0000313" key="2">
    <source>
        <dbReference type="EMBL" id="CAF4119185.1"/>
    </source>
</evidence>
<dbReference type="Pfam" id="PF00078">
    <property type="entry name" value="RVT_1"/>
    <property type="match status" value="1"/>
</dbReference>
<dbReference type="PANTHER" id="PTHR21301:SF10">
    <property type="entry name" value="REVERSE TRANSCRIPTASE DOMAIN-CONTAINING PROTEIN"/>
    <property type="match status" value="1"/>
</dbReference>
<dbReference type="EMBL" id="CAJOBB010005187">
    <property type="protein sequence ID" value="CAF4119185.1"/>
    <property type="molecule type" value="Genomic_DNA"/>
</dbReference>
<dbReference type="PANTHER" id="PTHR21301">
    <property type="entry name" value="REVERSE TRANSCRIPTASE"/>
    <property type="match status" value="1"/>
</dbReference>
<gene>
    <name evidence="2" type="ORF">KXQ929_LOCUS35539</name>
</gene>
<evidence type="ECO:0000313" key="3">
    <source>
        <dbReference type="Proteomes" id="UP000663868"/>
    </source>
</evidence>
<proteinExistence type="predicted"/>
<dbReference type="InterPro" id="IPR000742">
    <property type="entry name" value="EGF"/>
</dbReference>
<comment type="caution">
    <text evidence="2">The sequence shown here is derived from an EMBL/GenBank/DDBJ whole genome shotgun (WGS) entry which is preliminary data.</text>
</comment>
<dbReference type="AlphaFoldDB" id="A0A819W810"/>
<feature type="non-terminal residue" evidence="2">
    <location>
        <position position="1"/>
    </location>
</feature>